<dbReference type="CDD" id="cd20708">
    <property type="entry name" value="MIX_IV"/>
    <property type="match status" value="1"/>
</dbReference>
<dbReference type="RefSeq" id="WP_048378067.1">
    <property type="nucleotide sequence ID" value="NZ_FNRS01000001.1"/>
</dbReference>
<name>A0A0J6GX49_PSETA</name>
<accession>A0A0J6GX49</accession>
<evidence type="ECO:0000313" key="6">
    <source>
        <dbReference type="Proteomes" id="UP000183155"/>
    </source>
</evidence>
<dbReference type="AlphaFoldDB" id="A0A0J6GX49"/>
<reference evidence="3 5" key="1">
    <citation type="submission" date="2015-02" db="EMBL/GenBank/DDBJ databases">
        <title>Pseudomonas helleri sp. nov. and Pseudomonas weihenstephanensis sp. nov., isolated from raw cows milk.</title>
        <authorList>
            <person name="von Neubeck M."/>
            <person name="Huptas C."/>
            <person name="Wenning M."/>
            <person name="Scherer S."/>
        </authorList>
    </citation>
    <scope>NUCLEOTIDE SEQUENCE [LARGE SCALE GENOMIC DNA]</scope>
    <source>
        <strain evidence="3 5">DSM 21104</strain>
    </source>
</reference>
<dbReference type="STRING" id="47884.SAMN04490203_1031"/>
<dbReference type="EMBL" id="FNRS01000001">
    <property type="protein sequence ID" value="SEB72080.1"/>
    <property type="molecule type" value="Genomic_DNA"/>
</dbReference>
<keyword evidence="1" id="KW-0472">Membrane</keyword>
<evidence type="ECO:0000256" key="1">
    <source>
        <dbReference type="SAM" id="Phobius"/>
    </source>
</evidence>
<dbReference type="Proteomes" id="UP000036395">
    <property type="component" value="Unassembled WGS sequence"/>
</dbReference>
<keyword evidence="1" id="KW-0812">Transmembrane</keyword>
<reference evidence="4 6" key="2">
    <citation type="submission" date="2016-10" db="EMBL/GenBank/DDBJ databases">
        <authorList>
            <person name="Varghese N."/>
            <person name="Submissions S."/>
        </authorList>
    </citation>
    <scope>NUCLEOTIDE SEQUENCE [LARGE SCALE GENOMIC DNA]</scope>
    <source>
        <strain evidence="4 6">BS3652</strain>
    </source>
</reference>
<feature type="transmembrane region" description="Helical" evidence="1">
    <location>
        <begin position="824"/>
        <end position="843"/>
    </location>
</feature>
<dbReference type="PATRIC" id="fig|47884.3.peg.688"/>
<dbReference type="Proteomes" id="UP000183155">
    <property type="component" value="Unassembled WGS sequence"/>
</dbReference>
<dbReference type="OrthoDB" id="7012985at2"/>
<proteinExistence type="predicted"/>
<feature type="transmembrane region" description="Helical" evidence="1">
    <location>
        <begin position="767"/>
        <end position="792"/>
    </location>
</feature>
<dbReference type="InterPro" id="IPR046864">
    <property type="entry name" value="VasX_N"/>
</dbReference>
<protein>
    <recommendedName>
        <fullName evidence="2">Toxin VasX N-terminal region domain-containing protein</fullName>
    </recommendedName>
</protein>
<organism evidence="3 5">
    <name type="scientific">Pseudomonas taetrolens</name>
    <dbReference type="NCBI Taxonomy" id="47884"/>
    <lineage>
        <taxon>Bacteria</taxon>
        <taxon>Pseudomonadati</taxon>
        <taxon>Pseudomonadota</taxon>
        <taxon>Gammaproteobacteria</taxon>
        <taxon>Pseudomonadales</taxon>
        <taxon>Pseudomonadaceae</taxon>
        <taxon>Pseudomonas</taxon>
    </lineage>
</organism>
<sequence length="1111" mass="121591">MSNPTGLAAAARLSEATRVAKASPHTDINSTVRQCQASARQIFVVPVRYALSEEPAGHPASQPGVEPQSHPMAARLLRTGFVYVWQGRGPLQRYAVALNKWLCPQALSDDDTVIEVGSLSGVALDKHQEAWMLYSEIPLNPSSCQQLKEPEARAKRMRHLDLRQVANTLQAPHCVPLTEARQVMAELIPSTYDLALAIDYQRNQTTLRKSADELGDLAFKAATPINIKAYTDAMRWLGEREKVAAHYPPVPAEVPPPGAWSAVPWAPGLTQQVIESGHTQARGLYTVLACLDDDLGVLRDINHEQELLESRHEQWQADNKLRLSIGGFIRSLISEDGAELAGNLSYRYREHEIELTPEQGRTLLKAHHRLEELFKEEVRINQQRGGLYGNKEADALLRKVHADVQAAVAPVRGFIPPELHTEVESVIRDYRAEKIANLENHHASVKVEQYIDLPAMNQWLDITAPAHFTHVQQRHEALFIDRGLYLSRHHSGTWSVDYSDPDHREWLDKLAVACLSGQCLRKQGAGQYADYVRSPDDGALRQLFFGWIPSLEGAVNSTSRAGELIAALGIENQANAKQAIVKVLGVLNEPLVTSLAQRAQDTNGHWNILIKRLGAALMLLQGEHTRVPSGPWLGILVAARLGCGVGLRTISEGGTRVWQLFGSHAENLTRWANTMGKAIAAGQVKNIVNSSAVQGAGGLVAVTALLLNSWNAGIYLAQAGALEGMDKQRSSDTISATLYAGAALVAVIDSQVRGKDANRVFAVKFPYSAWTAAPALTLFGALIGGLSFFAAFKEFGSLQIQIENAHSTLDPWLDTRHDVVGGQLATYGAMGLAGIYYTARALAGTLTAEAAMAGFSLWMGPLSFLLAVLGVLYLTAWFLQQTPMQNFLNYCCWSKARASDLGPLSFAAQQQELSKLYNILYAPRVSFVGRNEPKGTSSHMGLLFTSYIDSLTIDLPGAEPNGVYLELSMIGNPRDTLAMRERVKNGEGVYRAEEPMQDIADCWLHGSRCEWIPYAQGKGLRLTGAYAKEIKNLFASQPTKVSLRLRYQTPLTSMLGALSFIGGEHGMAFTLSESAGVVALRDDPTPALDRAKRYVLGGQQCSVYLQPGLKP</sequence>
<keyword evidence="1" id="KW-1133">Transmembrane helix</keyword>
<evidence type="ECO:0000313" key="3">
    <source>
        <dbReference type="EMBL" id="KMM86684.1"/>
    </source>
</evidence>
<dbReference type="EMBL" id="JYLA01000001">
    <property type="protein sequence ID" value="KMM86684.1"/>
    <property type="molecule type" value="Genomic_DNA"/>
</dbReference>
<keyword evidence="6" id="KW-1185">Reference proteome</keyword>
<feature type="transmembrane region" description="Helical" evidence="1">
    <location>
        <begin position="855"/>
        <end position="879"/>
    </location>
</feature>
<comment type="caution">
    <text evidence="3">The sequence shown here is derived from an EMBL/GenBank/DDBJ whole genome shotgun (WGS) entry which is preliminary data.</text>
</comment>
<gene>
    <name evidence="4" type="ORF">SAMN04490203_1031</name>
    <name evidence="3" type="ORF">TU78_01465</name>
</gene>
<dbReference type="Pfam" id="PF20249">
    <property type="entry name" value="VasX_N"/>
    <property type="match status" value="1"/>
</dbReference>
<evidence type="ECO:0000259" key="2">
    <source>
        <dbReference type="Pfam" id="PF20249"/>
    </source>
</evidence>
<evidence type="ECO:0000313" key="5">
    <source>
        <dbReference type="Proteomes" id="UP000036395"/>
    </source>
</evidence>
<evidence type="ECO:0000313" key="4">
    <source>
        <dbReference type="EMBL" id="SEB72080.1"/>
    </source>
</evidence>
<feature type="domain" description="Toxin VasX N-terminal region" evidence="2">
    <location>
        <begin position="35"/>
        <end position="169"/>
    </location>
</feature>